<name>A0A5B7DIZ9_PORTR</name>
<gene>
    <name evidence="2" type="ORF">E2C01_014077</name>
</gene>
<comment type="caution">
    <text evidence="2">The sequence shown here is derived from an EMBL/GenBank/DDBJ whole genome shotgun (WGS) entry which is preliminary data.</text>
</comment>
<evidence type="ECO:0000313" key="2">
    <source>
        <dbReference type="EMBL" id="MPC21105.1"/>
    </source>
</evidence>
<reference evidence="2 3" key="1">
    <citation type="submission" date="2019-05" db="EMBL/GenBank/DDBJ databases">
        <title>Another draft genome of Portunus trituberculatus and its Hox gene families provides insights of decapod evolution.</title>
        <authorList>
            <person name="Jeong J.-H."/>
            <person name="Song I."/>
            <person name="Kim S."/>
            <person name="Choi T."/>
            <person name="Kim D."/>
            <person name="Ryu S."/>
            <person name="Kim W."/>
        </authorList>
    </citation>
    <scope>NUCLEOTIDE SEQUENCE [LARGE SCALE GENOMIC DNA]</scope>
    <source>
        <tissue evidence="2">Muscle</tissue>
    </source>
</reference>
<protein>
    <submittedName>
        <fullName evidence="2">Uncharacterized protein</fullName>
    </submittedName>
</protein>
<accession>A0A5B7DIZ9</accession>
<evidence type="ECO:0000256" key="1">
    <source>
        <dbReference type="SAM" id="MobiDB-lite"/>
    </source>
</evidence>
<proteinExistence type="predicted"/>
<sequence length="61" mass="7474">MEQFNHEARRQDQEPVKGARRSPQLKEDREDVDSEMEGENYARMTKDESHRKEDVRNKRNW</sequence>
<keyword evidence="3" id="KW-1185">Reference proteome</keyword>
<organism evidence="2 3">
    <name type="scientific">Portunus trituberculatus</name>
    <name type="common">Swimming crab</name>
    <name type="synonym">Neptunus trituberculatus</name>
    <dbReference type="NCBI Taxonomy" id="210409"/>
    <lineage>
        <taxon>Eukaryota</taxon>
        <taxon>Metazoa</taxon>
        <taxon>Ecdysozoa</taxon>
        <taxon>Arthropoda</taxon>
        <taxon>Crustacea</taxon>
        <taxon>Multicrustacea</taxon>
        <taxon>Malacostraca</taxon>
        <taxon>Eumalacostraca</taxon>
        <taxon>Eucarida</taxon>
        <taxon>Decapoda</taxon>
        <taxon>Pleocyemata</taxon>
        <taxon>Brachyura</taxon>
        <taxon>Eubrachyura</taxon>
        <taxon>Portunoidea</taxon>
        <taxon>Portunidae</taxon>
        <taxon>Portuninae</taxon>
        <taxon>Portunus</taxon>
    </lineage>
</organism>
<dbReference type="AlphaFoldDB" id="A0A5B7DIZ9"/>
<dbReference type="Proteomes" id="UP000324222">
    <property type="component" value="Unassembled WGS sequence"/>
</dbReference>
<feature type="compositionally biased region" description="Basic and acidic residues" evidence="1">
    <location>
        <begin position="1"/>
        <end position="17"/>
    </location>
</feature>
<feature type="compositionally biased region" description="Basic and acidic residues" evidence="1">
    <location>
        <begin position="44"/>
        <end position="61"/>
    </location>
</feature>
<dbReference type="EMBL" id="VSRR010000943">
    <property type="protein sequence ID" value="MPC21105.1"/>
    <property type="molecule type" value="Genomic_DNA"/>
</dbReference>
<evidence type="ECO:0000313" key="3">
    <source>
        <dbReference type="Proteomes" id="UP000324222"/>
    </source>
</evidence>
<feature type="region of interest" description="Disordered" evidence="1">
    <location>
        <begin position="1"/>
        <end position="61"/>
    </location>
</feature>